<evidence type="ECO:0000313" key="10">
    <source>
        <dbReference type="Proteomes" id="UP000037179"/>
    </source>
</evidence>
<dbReference type="Gene3D" id="3.90.79.10">
    <property type="entry name" value="Nucleoside Triphosphate Pyrophosphohydrolase"/>
    <property type="match status" value="1"/>
</dbReference>
<evidence type="ECO:0000256" key="1">
    <source>
        <dbReference type="ARBA" id="ARBA00001936"/>
    </source>
</evidence>
<dbReference type="KEGG" id="nsr:NS506_06681"/>
<evidence type="ECO:0000259" key="7">
    <source>
        <dbReference type="PROSITE" id="PS51462"/>
    </source>
</evidence>
<dbReference type="InterPro" id="IPR015797">
    <property type="entry name" value="NUDIX_hydrolase-like_dom_sf"/>
</dbReference>
<keyword evidence="4 8" id="KW-0378">Hydrolase</keyword>
<dbReference type="EC" id="3.6.1.-" evidence="8"/>
<evidence type="ECO:0000313" key="9">
    <source>
        <dbReference type="EMBL" id="GAP28751.1"/>
    </source>
</evidence>
<organism evidence="8 11">
    <name type="scientific">Nocardia seriolae</name>
    <dbReference type="NCBI Taxonomy" id="37332"/>
    <lineage>
        <taxon>Bacteria</taxon>
        <taxon>Bacillati</taxon>
        <taxon>Actinomycetota</taxon>
        <taxon>Actinomycetes</taxon>
        <taxon>Mycobacteriales</taxon>
        <taxon>Nocardiaceae</taxon>
        <taxon>Nocardia</taxon>
    </lineage>
</organism>
<evidence type="ECO:0000313" key="11">
    <source>
        <dbReference type="Proteomes" id="UP000180166"/>
    </source>
</evidence>
<protein>
    <submittedName>
        <fullName evidence="8 9">Nudix hydrolase</fullName>
        <ecNumber evidence="8">3.6.1.-</ecNumber>
    </submittedName>
</protein>
<keyword evidence="6" id="KW-0464">Manganese</keyword>
<dbReference type="PANTHER" id="PTHR12318">
    <property type="entry name" value="TESTOSTERONE-REGULATED PROTEIN RP2"/>
    <property type="match status" value="1"/>
</dbReference>
<name>A0ABC8B2R8_9NOCA</name>
<dbReference type="CDD" id="cd18870">
    <property type="entry name" value="NUDIX_AcylCoAdiphos_Nudt19"/>
    <property type="match status" value="1"/>
</dbReference>
<evidence type="ECO:0000313" key="8">
    <source>
        <dbReference type="EMBL" id="APB00712.1"/>
    </source>
</evidence>
<comment type="cofactor">
    <cofactor evidence="2">
        <name>Mg(2+)</name>
        <dbReference type="ChEBI" id="CHEBI:18420"/>
    </cofactor>
</comment>
<dbReference type="Proteomes" id="UP000180166">
    <property type="component" value="Chromosome"/>
</dbReference>
<dbReference type="InterPro" id="IPR039121">
    <property type="entry name" value="NUDT19"/>
</dbReference>
<dbReference type="GO" id="GO:0016787">
    <property type="term" value="F:hydrolase activity"/>
    <property type="evidence" value="ECO:0007669"/>
    <property type="project" value="UniProtKB-KW"/>
</dbReference>
<dbReference type="EMBL" id="CP017839">
    <property type="protein sequence ID" value="APB00712.1"/>
    <property type="molecule type" value="Genomic_DNA"/>
</dbReference>
<dbReference type="EMBL" id="BBYQ01000042">
    <property type="protein sequence ID" value="GAP28751.1"/>
    <property type="molecule type" value="Genomic_DNA"/>
</dbReference>
<dbReference type="PROSITE" id="PS51462">
    <property type="entry name" value="NUDIX"/>
    <property type="match status" value="1"/>
</dbReference>
<keyword evidence="10" id="KW-1185">Reference proteome</keyword>
<evidence type="ECO:0000256" key="2">
    <source>
        <dbReference type="ARBA" id="ARBA00001946"/>
    </source>
</evidence>
<reference evidence="9 10" key="2">
    <citation type="journal article" date="2016" name="Genome Announc.">
        <title>Draft Genome Sequence of Erythromycin- and Oxytetracycline-Sensitive Nocardia seriolae Strain U-1 (NBRC 110359).</title>
        <authorList>
            <person name="Imajoh M."/>
            <person name="Sukeda M."/>
            <person name="Shimizu M."/>
            <person name="Yamane J."/>
            <person name="Ohnishi K."/>
            <person name="Oshima S."/>
        </authorList>
    </citation>
    <scope>NUCLEOTIDE SEQUENCE [LARGE SCALE GENOMIC DNA]</scope>
    <source>
        <strain evidence="9 10">U-1</strain>
    </source>
</reference>
<dbReference type="AlphaFoldDB" id="A0ABC8B2R8"/>
<keyword evidence="5" id="KW-0460">Magnesium</keyword>
<comment type="cofactor">
    <cofactor evidence="1">
        <name>Mn(2+)</name>
        <dbReference type="ChEBI" id="CHEBI:29035"/>
    </cofactor>
</comment>
<dbReference type="PANTHER" id="PTHR12318:SF0">
    <property type="entry name" value="ACYL-COENZYME A DIPHOSPHATASE NUDT19"/>
    <property type="match status" value="1"/>
</dbReference>
<reference evidence="10" key="1">
    <citation type="submission" date="2015-07" db="EMBL/GenBank/DDBJ databases">
        <title>Nocardia seriolae U-1 whole genome shotgun sequence.</title>
        <authorList>
            <person name="Imajoh M."/>
            <person name="Fukumoto Y."/>
            <person name="Sukeda M."/>
            <person name="Yamane J."/>
            <person name="Yamasaki K."/>
            <person name="Shimizu M."/>
            <person name="Ohnishi K."/>
            <person name="Oshima S."/>
        </authorList>
    </citation>
    <scope>NUCLEOTIDE SEQUENCE [LARGE SCALE GENOMIC DNA]</scope>
    <source>
        <strain evidence="10">U-1</strain>
    </source>
</reference>
<evidence type="ECO:0000256" key="6">
    <source>
        <dbReference type="ARBA" id="ARBA00023211"/>
    </source>
</evidence>
<evidence type="ECO:0000256" key="3">
    <source>
        <dbReference type="ARBA" id="ARBA00022723"/>
    </source>
</evidence>
<accession>A0ABC8B2R8</accession>
<gene>
    <name evidence="8" type="ORF">NS506_06681</name>
    <name evidence="9" type="ORF">NSK11_contig00042-0004</name>
</gene>
<keyword evidence="3" id="KW-0479">Metal-binding</keyword>
<feature type="domain" description="Nudix hydrolase" evidence="7">
    <location>
        <begin position="42"/>
        <end position="252"/>
    </location>
</feature>
<proteinExistence type="predicted"/>
<dbReference type="GO" id="GO:0046872">
    <property type="term" value="F:metal ion binding"/>
    <property type="evidence" value="ECO:0007669"/>
    <property type="project" value="UniProtKB-KW"/>
</dbReference>
<dbReference type="Proteomes" id="UP000037179">
    <property type="component" value="Unassembled WGS sequence"/>
</dbReference>
<sequence length="306" mass="32571">MVNAAASGGETDSVVSLSRGNSYGPTVSEAIAQPESQPAAAPVKDASTVMLMRDGAHGPEVFLQRRVGGMAFAAGMTVFPGGGVDASDASIALDWAGPEAAWWGERFGIDAGRAQALVCAAVRELFEECGVLLAGPTADTVVGDASVYAEARGQLERRELSFAEFLTRENLVLRADLLRPWDNWITPVIEPRRYDTRFFVGVLPEGQLADGATSEAEVVTWCTPAEAIDRWHQGVDVLLPPTWTQLAALGEFASTAEILAAERTIAPIIPVYDPSGGGPALAFPNADRYFAELPDNSRIRGSQRPE</sequence>
<dbReference type="InterPro" id="IPR000086">
    <property type="entry name" value="NUDIX_hydrolase_dom"/>
</dbReference>
<reference evidence="8 11" key="3">
    <citation type="submission" date="2016-10" db="EMBL/GenBank/DDBJ databases">
        <title>Genome sequence of Nocardia seriolae strain EM150506, isolated from Anguila japonica.</title>
        <authorList>
            <person name="Han H.-J."/>
        </authorList>
    </citation>
    <scope>NUCLEOTIDE SEQUENCE [LARGE SCALE GENOMIC DNA]</scope>
    <source>
        <strain evidence="8 11">EM150506</strain>
    </source>
</reference>
<evidence type="ECO:0000256" key="5">
    <source>
        <dbReference type="ARBA" id="ARBA00022842"/>
    </source>
</evidence>
<dbReference type="SUPFAM" id="SSF55811">
    <property type="entry name" value="Nudix"/>
    <property type="match status" value="1"/>
</dbReference>
<evidence type="ECO:0000256" key="4">
    <source>
        <dbReference type="ARBA" id="ARBA00022801"/>
    </source>
</evidence>